<dbReference type="STRING" id="4072.A0A2G2Z0H5"/>
<gene>
    <name evidence="2" type="ORF">T459_19005</name>
</gene>
<organism evidence="2 3">
    <name type="scientific">Capsicum annuum</name>
    <name type="common">Capsicum pepper</name>
    <dbReference type="NCBI Taxonomy" id="4072"/>
    <lineage>
        <taxon>Eukaryota</taxon>
        <taxon>Viridiplantae</taxon>
        <taxon>Streptophyta</taxon>
        <taxon>Embryophyta</taxon>
        <taxon>Tracheophyta</taxon>
        <taxon>Spermatophyta</taxon>
        <taxon>Magnoliopsida</taxon>
        <taxon>eudicotyledons</taxon>
        <taxon>Gunneridae</taxon>
        <taxon>Pentapetalae</taxon>
        <taxon>asterids</taxon>
        <taxon>lamiids</taxon>
        <taxon>Solanales</taxon>
        <taxon>Solanaceae</taxon>
        <taxon>Solanoideae</taxon>
        <taxon>Capsiceae</taxon>
        <taxon>Capsicum</taxon>
    </lineage>
</organism>
<comment type="caution">
    <text evidence="2">The sequence shown here is derived from an EMBL/GenBank/DDBJ whole genome shotgun (WGS) entry which is preliminary data.</text>
</comment>
<feature type="region of interest" description="Disordered" evidence="1">
    <location>
        <begin position="171"/>
        <end position="206"/>
    </location>
</feature>
<name>A0A2G2Z0H5_CAPAN</name>
<protein>
    <submittedName>
        <fullName evidence="2">Uncharacterized protein</fullName>
    </submittedName>
</protein>
<evidence type="ECO:0000313" key="2">
    <source>
        <dbReference type="EMBL" id="PHT75483.1"/>
    </source>
</evidence>
<dbReference type="PANTHER" id="PTHR47801">
    <property type="entry name" value="OS05G0145600 PROTEIN"/>
    <property type="match status" value="1"/>
</dbReference>
<sequence length="206" mass="22838">MLQKRMSKVCLTVETYYHDPNQGLAVKGIPNQPSFSDLQKYLAATPEEYAKINYANNKAEYSAVITSLTAQRRHYLLMDFYDDMMLDGVKPGRDTFHSLLTSTMKGARLQDAFFFRDQSMIFIPDSSSGAPKSYVTSNENLIKNRHKKIRRKAKQAAQCFAGNETSLMTKAGQHTSASVKSSNDPLDSSVNANRMSNASAATGSGK</sequence>
<dbReference type="Proteomes" id="UP000222542">
    <property type="component" value="Unassembled WGS sequence"/>
</dbReference>
<proteinExistence type="predicted"/>
<dbReference type="Gramene" id="PHT75483">
    <property type="protein sequence ID" value="PHT75483"/>
    <property type="gene ID" value="T459_19005"/>
</dbReference>
<reference evidence="2 3" key="1">
    <citation type="journal article" date="2014" name="Nat. Genet.">
        <title>Genome sequence of the hot pepper provides insights into the evolution of pungency in Capsicum species.</title>
        <authorList>
            <person name="Kim S."/>
            <person name="Park M."/>
            <person name="Yeom S.I."/>
            <person name="Kim Y.M."/>
            <person name="Lee J.M."/>
            <person name="Lee H.A."/>
            <person name="Seo E."/>
            <person name="Choi J."/>
            <person name="Cheong K."/>
            <person name="Kim K.T."/>
            <person name="Jung K."/>
            <person name="Lee G.W."/>
            <person name="Oh S.K."/>
            <person name="Bae C."/>
            <person name="Kim S.B."/>
            <person name="Lee H.Y."/>
            <person name="Kim S.Y."/>
            <person name="Kim M.S."/>
            <person name="Kang B.C."/>
            <person name="Jo Y.D."/>
            <person name="Yang H.B."/>
            <person name="Jeong H.J."/>
            <person name="Kang W.H."/>
            <person name="Kwon J.K."/>
            <person name="Shin C."/>
            <person name="Lim J.Y."/>
            <person name="Park J.H."/>
            <person name="Huh J.H."/>
            <person name="Kim J.S."/>
            <person name="Kim B.D."/>
            <person name="Cohen O."/>
            <person name="Paran I."/>
            <person name="Suh M.C."/>
            <person name="Lee S.B."/>
            <person name="Kim Y.K."/>
            <person name="Shin Y."/>
            <person name="Noh S.J."/>
            <person name="Park J."/>
            <person name="Seo Y.S."/>
            <person name="Kwon S.Y."/>
            <person name="Kim H.A."/>
            <person name="Park J.M."/>
            <person name="Kim H.J."/>
            <person name="Choi S.B."/>
            <person name="Bosland P.W."/>
            <person name="Reeves G."/>
            <person name="Jo S.H."/>
            <person name="Lee B.W."/>
            <person name="Cho H.T."/>
            <person name="Choi H.S."/>
            <person name="Lee M.S."/>
            <person name="Yu Y."/>
            <person name="Do Choi Y."/>
            <person name="Park B.S."/>
            <person name="van Deynze A."/>
            <person name="Ashrafi H."/>
            <person name="Hill T."/>
            <person name="Kim W.T."/>
            <person name="Pai H.S."/>
            <person name="Ahn H.K."/>
            <person name="Yeam I."/>
            <person name="Giovannoni J.J."/>
            <person name="Rose J.K."/>
            <person name="Sorensen I."/>
            <person name="Lee S.J."/>
            <person name="Kim R.W."/>
            <person name="Choi I.Y."/>
            <person name="Choi B.S."/>
            <person name="Lim J.S."/>
            <person name="Lee Y.H."/>
            <person name="Choi D."/>
        </authorList>
    </citation>
    <scope>NUCLEOTIDE SEQUENCE [LARGE SCALE GENOMIC DNA]</scope>
    <source>
        <strain evidence="3">cv. CM334</strain>
    </source>
</reference>
<evidence type="ECO:0000313" key="3">
    <source>
        <dbReference type="Proteomes" id="UP000222542"/>
    </source>
</evidence>
<dbReference type="PANTHER" id="PTHR47801:SF1">
    <property type="entry name" value="OS05G0145600 PROTEIN"/>
    <property type="match status" value="1"/>
</dbReference>
<evidence type="ECO:0000256" key="1">
    <source>
        <dbReference type="SAM" id="MobiDB-lite"/>
    </source>
</evidence>
<dbReference type="AlphaFoldDB" id="A0A2G2Z0H5"/>
<dbReference type="EMBL" id="AYRZ02000007">
    <property type="protein sequence ID" value="PHT75483.1"/>
    <property type="molecule type" value="Genomic_DNA"/>
</dbReference>
<keyword evidence="3" id="KW-1185">Reference proteome</keyword>
<reference evidence="2 3" key="2">
    <citation type="journal article" date="2017" name="Genome Biol.">
        <title>New reference genome sequences of hot pepper reveal the massive evolution of plant disease-resistance genes by retroduplication.</title>
        <authorList>
            <person name="Kim S."/>
            <person name="Park J."/>
            <person name="Yeom S.I."/>
            <person name="Kim Y.M."/>
            <person name="Seo E."/>
            <person name="Kim K.T."/>
            <person name="Kim M.S."/>
            <person name="Lee J.M."/>
            <person name="Cheong K."/>
            <person name="Shin H.S."/>
            <person name="Kim S.B."/>
            <person name="Han K."/>
            <person name="Lee J."/>
            <person name="Park M."/>
            <person name="Lee H.A."/>
            <person name="Lee H.Y."/>
            <person name="Lee Y."/>
            <person name="Oh S."/>
            <person name="Lee J.H."/>
            <person name="Choi E."/>
            <person name="Choi E."/>
            <person name="Lee S.E."/>
            <person name="Jeon J."/>
            <person name="Kim H."/>
            <person name="Choi G."/>
            <person name="Song H."/>
            <person name="Lee J."/>
            <person name="Lee S.C."/>
            <person name="Kwon J.K."/>
            <person name="Lee H.Y."/>
            <person name="Koo N."/>
            <person name="Hong Y."/>
            <person name="Kim R.W."/>
            <person name="Kang W.H."/>
            <person name="Huh J.H."/>
            <person name="Kang B.C."/>
            <person name="Yang T.J."/>
            <person name="Lee Y.H."/>
            <person name="Bennetzen J.L."/>
            <person name="Choi D."/>
        </authorList>
    </citation>
    <scope>NUCLEOTIDE SEQUENCE [LARGE SCALE GENOMIC DNA]</scope>
    <source>
        <strain evidence="3">cv. CM334</strain>
    </source>
</reference>
<accession>A0A2G2Z0H5</accession>